<evidence type="ECO:0000313" key="2">
    <source>
        <dbReference type="Proteomes" id="UP000299102"/>
    </source>
</evidence>
<keyword evidence="2" id="KW-1185">Reference proteome</keyword>
<reference evidence="1 2" key="1">
    <citation type="journal article" date="2019" name="Commun. Biol.">
        <title>The bagworm genome reveals a unique fibroin gene that provides high tensile strength.</title>
        <authorList>
            <person name="Kono N."/>
            <person name="Nakamura H."/>
            <person name="Ohtoshi R."/>
            <person name="Tomita M."/>
            <person name="Numata K."/>
            <person name="Arakawa K."/>
        </authorList>
    </citation>
    <scope>NUCLEOTIDE SEQUENCE [LARGE SCALE GENOMIC DNA]</scope>
</reference>
<sequence length="196" mass="22207">MMRGNEEPPVLSVFIGHPQSIISMITFLVEENNVRGRSTIDAITHESFTSGYRVFALVKDALSRSRFLLLVSLNIDNAYIIVSIYLADRHVSCKSRAGACRRRMTCNVSQGTRLRPGPTSGVRIDIGRTIRYLELLLNGRWQFDLHFQSRVPNLMKTATVLGDYAQPRRPECDVSTFIHRRGVFDGSTEPQFGQIF</sequence>
<dbReference type="OrthoDB" id="415822at2759"/>
<comment type="caution">
    <text evidence="1">The sequence shown here is derived from an EMBL/GenBank/DDBJ whole genome shotgun (WGS) entry which is preliminary data.</text>
</comment>
<gene>
    <name evidence="1" type="ORF">EVAR_44921_1</name>
</gene>
<proteinExistence type="predicted"/>
<evidence type="ECO:0000313" key="1">
    <source>
        <dbReference type="EMBL" id="GBP63819.1"/>
    </source>
</evidence>
<organism evidence="1 2">
    <name type="scientific">Eumeta variegata</name>
    <name type="common">Bagworm moth</name>
    <name type="synonym">Eumeta japonica</name>
    <dbReference type="NCBI Taxonomy" id="151549"/>
    <lineage>
        <taxon>Eukaryota</taxon>
        <taxon>Metazoa</taxon>
        <taxon>Ecdysozoa</taxon>
        <taxon>Arthropoda</taxon>
        <taxon>Hexapoda</taxon>
        <taxon>Insecta</taxon>
        <taxon>Pterygota</taxon>
        <taxon>Neoptera</taxon>
        <taxon>Endopterygota</taxon>
        <taxon>Lepidoptera</taxon>
        <taxon>Glossata</taxon>
        <taxon>Ditrysia</taxon>
        <taxon>Tineoidea</taxon>
        <taxon>Psychidae</taxon>
        <taxon>Oiketicinae</taxon>
        <taxon>Eumeta</taxon>
    </lineage>
</organism>
<protein>
    <submittedName>
        <fullName evidence="1">Uncharacterized protein</fullName>
    </submittedName>
</protein>
<accession>A0A4C1XNN2</accession>
<name>A0A4C1XNN2_EUMVA</name>
<dbReference type="Proteomes" id="UP000299102">
    <property type="component" value="Unassembled WGS sequence"/>
</dbReference>
<dbReference type="AlphaFoldDB" id="A0A4C1XNN2"/>
<dbReference type="EMBL" id="BGZK01000880">
    <property type="protein sequence ID" value="GBP63819.1"/>
    <property type="molecule type" value="Genomic_DNA"/>
</dbReference>